<evidence type="ECO:0000313" key="3">
    <source>
        <dbReference type="Proteomes" id="UP000437131"/>
    </source>
</evidence>
<sequence length="459" mass="54492">MSKPQWKPVVYTRTYEVDFRFIALPNNFDLETKNWLESYISPSMRSVQTKNLSNHPRWVLVKNEQYCLVGVTCLIRDLISSSEENQEYTQDTFGRPVYGFFGYICEMDNIFKNDDFYIPSKIMSNFECLFNYVKENWFLKSYQIYQRQSEQSEFTVENINQQFDELVCENNSEHKVFEEINFQNKNAVKLWSIEKNDQLWRSACKINQNISLCLNLANQLDLINSPFLNGTVLDLQEDEEIIRNNQKKQITQENWCEIENDLEQQNNDWNEEFNKNNLRGNEQKFVQTPRNKTRNDDLDSPQYTENDTYDNCYEKNGIFNIIGSTIVNYNNILSGFVTDKETTTYLKKEISKVNKKLDEIIKLYNKKENNLTREQKGICKEKLGESKKIIISVGRDVTNVRWKIQHLNQEEGIKILLQRMEKAINYISEVNSILTNKNTRLGLKQKEQSQDTEQSIWDW</sequence>
<dbReference type="AlphaFoldDB" id="A0A844GZB3"/>
<feature type="compositionally biased region" description="Polar residues" evidence="1">
    <location>
        <begin position="280"/>
        <end position="290"/>
    </location>
</feature>
<proteinExistence type="predicted"/>
<gene>
    <name evidence="2" type="ORF">GGC33_15540</name>
</gene>
<evidence type="ECO:0000313" key="2">
    <source>
        <dbReference type="EMBL" id="MTF40331.1"/>
    </source>
</evidence>
<evidence type="ECO:0000256" key="1">
    <source>
        <dbReference type="SAM" id="MobiDB-lite"/>
    </source>
</evidence>
<organism evidence="2 3">
    <name type="scientific">Cyanobacterium aponinum 0216</name>
    <dbReference type="NCBI Taxonomy" id="2676140"/>
    <lineage>
        <taxon>Bacteria</taxon>
        <taxon>Bacillati</taxon>
        <taxon>Cyanobacteriota</taxon>
        <taxon>Cyanophyceae</taxon>
        <taxon>Oscillatoriophycideae</taxon>
        <taxon>Chroococcales</taxon>
        <taxon>Geminocystaceae</taxon>
        <taxon>Cyanobacterium</taxon>
    </lineage>
</organism>
<dbReference type="EMBL" id="WMIA01000025">
    <property type="protein sequence ID" value="MTF40331.1"/>
    <property type="molecule type" value="Genomic_DNA"/>
</dbReference>
<protein>
    <submittedName>
        <fullName evidence="2">Uncharacterized protein</fullName>
    </submittedName>
</protein>
<dbReference type="Proteomes" id="UP000437131">
    <property type="component" value="Unassembled WGS sequence"/>
</dbReference>
<dbReference type="RefSeq" id="WP_155084538.1">
    <property type="nucleotide sequence ID" value="NZ_WMIA01000025.1"/>
</dbReference>
<comment type="caution">
    <text evidence="2">The sequence shown here is derived from an EMBL/GenBank/DDBJ whole genome shotgun (WGS) entry which is preliminary data.</text>
</comment>
<reference evidence="2 3" key="1">
    <citation type="submission" date="2019-11" db="EMBL/GenBank/DDBJ databases">
        <title>Isolation of a new High Light Tolerant Cyanobacteria.</title>
        <authorList>
            <person name="Dobson Z."/>
            <person name="Vaughn N."/>
            <person name="Vaughn M."/>
            <person name="Fromme P."/>
            <person name="Mazor Y."/>
        </authorList>
    </citation>
    <scope>NUCLEOTIDE SEQUENCE [LARGE SCALE GENOMIC DNA]</scope>
    <source>
        <strain evidence="2 3">0216</strain>
    </source>
</reference>
<name>A0A844GZB3_9CHRO</name>
<feature type="region of interest" description="Disordered" evidence="1">
    <location>
        <begin position="280"/>
        <end position="305"/>
    </location>
</feature>
<accession>A0A844GZB3</accession>